<organism evidence="5 6">
    <name type="scientific">Streptococcus constellatus subsp. pharyngis SK1060 = CCUG 46377</name>
    <dbReference type="NCBI Taxonomy" id="1035184"/>
    <lineage>
        <taxon>Bacteria</taxon>
        <taxon>Bacillati</taxon>
        <taxon>Bacillota</taxon>
        <taxon>Bacilli</taxon>
        <taxon>Lactobacillales</taxon>
        <taxon>Streptococcaceae</taxon>
        <taxon>Streptococcus</taxon>
        <taxon>Streptococcus anginosus group</taxon>
    </lineage>
</organism>
<name>F9P618_STRCV</name>
<evidence type="ECO:0000259" key="4">
    <source>
        <dbReference type="PROSITE" id="PS50110"/>
    </source>
</evidence>
<feature type="domain" description="Response regulatory" evidence="4">
    <location>
        <begin position="3"/>
        <end position="120"/>
    </location>
</feature>
<evidence type="ECO:0000313" key="6">
    <source>
        <dbReference type="Proteomes" id="UP000003287"/>
    </source>
</evidence>
<keyword evidence="3" id="KW-0597">Phosphoprotein</keyword>
<dbReference type="InterPro" id="IPR051552">
    <property type="entry name" value="HptR"/>
</dbReference>
<evidence type="ECO:0000256" key="1">
    <source>
        <dbReference type="ARBA" id="ARBA00022490"/>
    </source>
</evidence>
<dbReference type="PANTHER" id="PTHR42713:SF3">
    <property type="entry name" value="TRANSCRIPTIONAL REGULATORY PROTEIN HPTR"/>
    <property type="match status" value="1"/>
</dbReference>
<evidence type="ECO:0000313" key="5">
    <source>
        <dbReference type="EMBL" id="EGV09582.1"/>
    </source>
</evidence>
<dbReference type="InterPro" id="IPR001789">
    <property type="entry name" value="Sig_transdc_resp-reg_receiver"/>
</dbReference>
<dbReference type="CDD" id="cd17536">
    <property type="entry name" value="REC_YesN-like"/>
    <property type="match status" value="1"/>
</dbReference>
<dbReference type="SMART" id="SM00448">
    <property type="entry name" value="REC"/>
    <property type="match status" value="1"/>
</dbReference>
<dbReference type="Pfam" id="PF00072">
    <property type="entry name" value="Response_reg"/>
    <property type="match status" value="1"/>
</dbReference>
<dbReference type="GO" id="GO:0000160">
    <property type="term" value="P:phosphorelay signal transduction system"/>
    <property type="evidence" value="ECO:0007669"/>
    <property type="project" value="InterPro"/>
</dbReference>
<reference evidence="5 6" key="1">
    <citation type="submission" date="2011-06" db="EMBL/GenBank/DDBJ databases">
        <authorList>
            <person name="Harkins D.M."/>
            <person name="Madupu R."/>
            <person name="Durkin A.S."/>
            <person name="Torralba M."/>
            <person name="Methe B."/>
            <person name="Sutton G.G."/>
            <person name="Nelson K.E."/>
        </authorList>
    </citation>
    <scope>NUCLEOTIDE SEQUENCE [LARGE SCALE GENOMIC DNA]</scope>
    <source>
        <strain evidence="5 6">SK1060</strain>
    </source>
</reference>
<accession>F9P618</accession>
<sequence length="134" mass="15515">MYSIMIVEDEYLVRQGISSLVDFKKFDMQVIGEAENGIEAWEKIQAECPDIILTDINMPQMNGIKLAQLAREQYPQLHIIFLTGYDDFDYALSAVKLGADDYLLKPFSREDVEAMLIKVKKNWIRKRNSNKCMS</sequence>
<dbReference type="GO" id="GO:0003677">
    <property type="term" value="F:DNA binding"/>
    <property type="evidence" value="ECO:0007669"/>
    <property type="project" value="UniProtKB-KW"/>
</dbReference>
<dbReference type="PROSITE" id="PS50110">
    <property type="entry name" value="RESPONSE_REGULATORY"/>
    <property type="match status" value="1"/>
</dbReference>
<evidence type="ECO:0000256" key="2">
    <source>
        <dbReference type="ARBA" id="ARBA00023125"/>
    </source>
</evidence>
<proteinExistence type="predicted"/>
<dbReference type="EMBL" id="AFUP01000003">
    <property type="protein sequence ID" value="EGV09582.1"/>
    <property type="molecule type" value="Genomic_DNA"/>
</dbReference>
<dbReference type="eggNOG" id="COG4753">
    <property type="taxonomic scope" value="Bacteria"/>
</dbReference>
<dbReference type="Proteomes" id="UP000003287">
    <property type="component" value="Unassembled WGS sequence"/>
</dbReference>
<dbReference type="InterPro" id="IPR011006">
    <property type="entry name" value="CheY-like_superfamily"/>
</dbReference>
<evidence type="ECO:0000256" key="3">
    <source>
        <dbReference type="PROSITE-ProRule" id="PRU00169"/>
    </source>
</evidence>
<protein>
    <submittedName>
        <fullName evidence="5">Response regulator receiver domain protein</fullName>
    </submittedName>
</protein>
<dbReference type="AlphaFoldDB" id="F9P618"/>
<dbReference type="SUPFAM" id="SSF52172">
    <property type="entry name" value="CheY-like"/>
    <property type="match status" value="1"/>
</dbReference>
<dbReference type="Gene3D" id="3.40.50.2300">
    <property type="match status" value="1"/>
</dbReference>
<keyword evidence="2" id="KW-0238">DNA-binding</keyword>
<keyword evidence="1" id="KW-0963">Cytoplasm</keyword>
<gene>
    <name evidence="5" type="ORF">HMPREF1042_0913</name>
</gene>
<feature type="modified residue" description="4-aspartylphosphate" evidence="3">
    <location>
        <position position="55"/>
    </location>
</feature>
<dbReference type="PANTHER" id="PTHR42713">
    <property type="entry name" value="HISTIDINE KINASE-RELATED"/>
    <property type="match status" value="1"/>
</dbReference>